<evidence type="ECO:0000256" key="5">
    <source>
        <dbReference type="ARBA" id="ARBA00023136"/>
    </source>
</evidence>
<feature type="domain" description="Dicarboxylate carrier MatC N-terminal" evidence="8">
    <location>
        <begin position="10"/>
        <end position="151"/>
    </location>
</feature>
<feature type="transmembrane region" description="Helical" evidence="6">
    <location>
        <begin position="332"/>
        <end position="355"/>
    </location>
</feature>
<feature type="transmembrane region" description="Helical" evidence="6">
    <location>
        <begin position="189"/>
        <end position="209"/>
    </location>
</feature>
<reference evidence="9" key="1">
    <citation type="submission" date="2022-06" db="EMBL/GenBank/DDBJ databases">
        <title>Isolation of gut microbiota from human fecal samples.</title>
        <authorList>
            <person name="Pamer E.G."/>
            <person name="Barat B."/>
            <person name="Waligurski E."/>
            <person name="Medina S."/>
            <person name="Paddock L."/>
            <person name="Mostad J."/>
        </authorList>
    </citation>
    <scope>NUCLEOTIDE SEQUENCE</scope>
    <source>
        <strain evidence="9">DFI.9.91</strain>
    </source>
</reference>
<evidence type="ECO:0000256" key="3">
    <source>
        <dbReference type="ARBA" id="ARBA00022692"/>
    </source>
</evidence>
<evidence type="ECO:0000256" key="4">
    <source>
        <dbReference type="ARBA" id="ARBA00022989"/>
    </source>
</evidence>
<dbReference type="GO" id="GO:0055085">
    <property type="term" value="P:transmembrane transport"/>
    <property type="evidence" value="ECO:0007669"/>
    <property type="project" value="InterPro"/>
</dbReference>
<keyword evidence="5 6" id="KW-0472">Membrane</keyword>
<evidence type="ECO:0000259" key="8">
    <source>
        <dbReference type="Pfam" id="PF07158"/>
    </source>
</evidence>
<evidence type="ECO:0000256" key="6">
    <source>
        <dbReference type="SAM" id="Phobius"/>
    </source>
</evidence>
<keyword evidence="3 6" id="KW-0812">Transmembrane</keyword>
<comment type="caution">
    <text evidence="9">The sequence shown here is derived from an EMBL/GenBank/DDBJ whole genome shotgun (WGS) entry which is preliminary data.</text>
</comment>
<dbReference type="Proteomes" id="UP001204562">
    <property type="component" value="Unassembled WGS sequence"/>
</dbReference>
<keyword evidence="4 6" id="KW-1133">Transmembrane helix</keyword>
<feature type="transmembrane region" description="Helical" evidence="6">
    <location>
        <begin position="96"/>
        <end position="114"/>
    </location>
</feature>
<sequence length="438" mass="45929">MQVQTLLWVVLLAVAASIVISYFCKVNLGIPALIFAYIIGVFIQGMKVKEVVAQWPTGVVFQLMTITMFFSFAIFNGTLPKVADNIIYRFRNNAKLIPFALLLIGAVIGALGAPPPACNTILAVLTFSIAIPAGLSPWLCAVIVTFGGSVGTFFPWAVQGAVVKSRTDDMLADTAFAGMGEIAAYKTCLQWFIFTLMLFLIFFFVTKAFKIGKVEVKKPEPFTDAQKKNLVIIIVVAILVIAPNLLKICIKGNAALNLLASAFDIQMLAIIGTLVCTLMKLGSERDAIVKGVPWNTIIMVGGVCTLMGVASAAGVTQYIGDLLAASTFSPTVVGAILALLGAFLSLFSGAINAVFPMLGAIAVPYATTMGIDPIPLLIAIAVGASATAISPFSTGGAIMIANVPDQKVADGLFIKTIVLAAFGAALSALMAVSGIFSI</sequence>
<keyword evidence="2" id="KW-0813">Transport</keyword>
<evidence type="ECO:0000256" key="2">
    <source>
        <dbReference type="ARBA" id="ARBA00022448"/>
    </source>
</evidence>
<feature type="transmembrane region" description="Helical" evidence="6">
    <location>
        <begin position="297"/>
        <end position="320"/>
    </location>
</feature>
<comment type="subcellular location">
    <subcellularLocation>
        <location evidence="1">Membrane</location>
        <topology evidence="1">Multi-pass membrane protein</topology>
    </subcellularLocation>
</comment>
<evidence type="ECO:0000259" key="7">
    <source>
        <dbReference type="Pfam" id="PF03600"/>
    </source>
</evidence>
<feature type="transmembrane region" description="Helical" evidence="6">
    <location>
        <begin position="254"/>
        <end position="276"/>
    </location>
</feature>
<accession>A0AAW5JU97</accession>
<gene>
    <name evidence="9" type="ORF">NE579_09690</name>
</gene>
<feature type="transmembrane region" description="Helical" evidence="6">
    <location>
        <begin position="230"/>
        <end position="248"/>
    </location>
</feature>
<proteinExistence type="predicted"/>
<dbReference type="Pfam" id="PF07158">
    <property type="entry name" value="MatC_N"/>
    <property type="match status" value="1"/>
</dbReference>
<feature type="transmembrane region" description="Helical" evidence="6">
    <location>
        <begin position="26"/>
        <end position="43"/>
    </location>
</feature>
<feature type="transmembrane region" description="Helical" evidence="6">
    <location>
        <begin position="412"/>
        <end position="436"/>
    </location>
</feature>
<feature type="domain" description="Citrate transporter-like" evidence="7">
    <location>
        <begin position="264"/>
        <end position="430"/>
    </location>
</feature>
<evidence type="ECO:0000256" key="1">
    <source>
        <dbReference type="ARBA" id="ARBA00004141"/>
    </source>
</evidence>
<dbReference type="AlphaFoldDB" id="A0AAW5JU97"/>
<dbReference type="Pfam" id="PF03600">
    <property type="entry name" value="CitMHS"/>
    <property type="match status" value="1"/>
</dbReference>
<feature type="transmembrane region" description="Helical" evidence="6">
    <location>
        <begin position="121"/>
        <end position="146"/>
    </location>
</feature>
<feature type="transmembrane region" description="Helical" evidence="6">
    <location>
        <begin position="376"/>
        <end position="400"/>
    </location>
</feature>
<evidence type="ECO:0000313" key="9">
    <source>
        <dbReference type="EMBL" id="MCQ4770735.1"/>
    </source>
</evidence>
<dbReference type="GO" id="GO:0016020">
    <property type="term" value="C:membrane"/>
    <property type="evidence" value="ECO:0007669"/>
    <property type="project" value="UniProtKB-SubCell"/>
</dbReference>
<dbReference type="InterPro" id="IPR009827">
    <property type="entry name" value="MatC_N"/>
</dbReference>
<dbReference type="RefSeq" id="WP_256304099.1">
    <property type="nucleotide sequence ID" value="NZ_JANFYS010000018.1"/>
</dbReference>
<evidence type="ECO:0000313" key="10">
    <source>
        <dbReference type="Proteomes" id="UP001204562"/>
    </source>
</evidence>
<organism evidence="9 10">
    <name type="scientific">Intestinimonas massiliensis</name>
    <name type="common">ex Afouda et al. 2020</name>
    <dbReference type="NCBI Taxonomy" id="1673721"/>
    <lineage>
        <taxon>Bacteria</taxon>
        <taxon>Bacillati</taxon>
        <taxon>Bacillota</taxon>
        <taxon>Clostridia</taxon>
        <taxon>Eubacteriales</taxon>
        <taxon>Intestinimonas</taxon>
    </lineage>
</organism>
<dbReference type="EMBL" id="JANFYS010000018">
    <property type="protein sequence ID" value="MCQ4770735.1"/>
    <property type="molecule type" value="Genomic_DNA"/>
</dbReference>
<dbReference type="InterPro" id="IPR004680">
    <property type="entry name" value="Cit_transptr-like_dom"/>
</dbReference>
<protein>
    <submittedName>
        <fullName evidence="9">SLC13 family permease</fullName>
    </submittedName>
</protein>
<feature type="transmembrane region" description="Helical" evidence="6">
    <location>
        <begin position="55"/>
        <end position="76"/>
    </location>
</feature>
<name>A0AAW5JU97_9FIRM</name>